<organism evidence="3 4">
    <name type="scientific">Actinidia rufa</name>
    <dbReference type="NCBI Taxonomy" id="165716"/>
    <lineage>
        <taxon>Eukaryota</taxon>
        <taxon>Viridiplantae</taxon>
        <taxon>Streptophyta</taxon>
        <taxon>Embryophyta</taxon>
        <taxon>Tracheophyta</taxon>
        <taxon>Spermatophyta</taxon>
        <taxon>Magnoliopsida</taxon>
        <taxon>eudicotyledons</taxon>
        <taxon>Gunneridae</taxon>
        <taxon>Pentapetalae</taxon>
        <taxon>asterids</taxon>
        <taxon>Ericales</taxon>
        <taxon>Actinidiaceae</taxon>
        <taxon>Actinidia</taxon>
    </lineage>
</organism>
<sequence length="491" mass="55724">MWGLLVKCGFHNHETAKYLDGHEYPSRLKPVEKQFVVEMAGSTKPREILNVLKERDSENTMGIQSIYNTIARQKVVQRGGLNPTQHVLDQLISKRYLHAFMTNPATNEITDIVWVHPKCLDLFINFPTVLIIDATYKTNEYRIPLLEVVGITSTMQTYSLMFAYLANEKSDRLIWALGTLKNSMVEKGALMPSVLVSDRDLALMKAIKNMFSNGTSHPLYLAHKPERGEVLQQPILDRSNDDQPQSDRTSEVVELLQGMDPSTRDNMITRIIDMTDPSHSTIRSPAYNTEHRGRPAGKNEQSRRRIPSIPKSYTSGSRGASNSSPDGSITLPATTSRLRKDQPTALPMAIAAQIGYGEDNWAQVRMNLIEEIQTNMELYNVLYPEYNYANTLLHSLAWFAPTAPRAYWMDSMSLGVVIASRYNLVLHTFDTYHSSCFTHLPLRSYRVPVKNRREIAIARIRGNHFVQVFLRPHYPVPPTPIVVAPTCINRN</sequence>
<feature type="compositionally biased region" description="Polar residues" evidence="1">
    <location>
        <begin position="277"/>
        <end position="287"/>
    </location>
</feature>
<comment type="caution">
    <text evidence="3">The sequence shown here is derived from an EMBL/GenBank/DDBJ whole genome shotgun (WGS) entry which is preliminary data.</text>
</comment>
<dbReference type="Proteomes" id="UP000585474">
    <property type="component" value="Unassembled WGS sequence"/>
</dbReference>
<dbReference type="CDD" id="cd22744">
    <property type="entry name" value="OTU"/>
    <property type="match status" value="1"/>
</dbReference>
<evidence type="ECO:0000259" key="2">
    <source>
        <dbReference type="Pfam" id="PF10551"/>
    </source>
</evidence>
<feature type="region of interest" description="Disordered" evidence="1">
    <location>
        <begin position="272"/>
        <end position="338"/>
    </location>
</feature>
<dbReference type="Pfam" id="PF10551">
    <property type="entry name" value="MULE"/>
    <property type="match status" value="1"/>
</dbReference>
<feature type="region of interest" description="Disordered" evidence="1">
    <location>
        <begin position="236"/>
        <end position="260"/>
    </location>
</feature>
<dbReference type="AlphaFoldDB" id="A0A7J0F363"/>
<keyword evidence="4" id="KW-1185">Reference proteome</keyword>
<name>A0A7J0F363_9ERIC</name>
<dbReference type="InterPro" id="IPR018289">
    <property type="entry name" value="MULE_transposase_dom"/>
</dbReference>
<dbReference type="InterPro" id="IPR052579">
    <property type="entry name" value="Zinc_finger_SWIM"/>
</dbReference>
<gene>
    <name evidence="3" type="ORF">Acr_08g0015100</name>
</gene>
<evidence type="ECO:0000256" key="1">
    <source>
        <dbReference type="SAM" id="MobiDB-lite"/>
    </source>
</evidence>
<feature type="domain" description="MULE transposase" evidence="2">
    <location>
        <begin position="129"/>
        <end position="212"/>
    </location>
</feature>
<dbReference type="OrthoDB" id="1915076at2759"/>
<feature type="compositionally biased region" description="Polar residues" evidence="1">
    <location>
        <begin position="311"/>
        <end position="336"/>
    </location>
</feature>
<protein>
    <recommendedName>
        <fullName evidence="2">MULE transposase domain-containing protein</fullName>
    </recommendedName>
</protein>
<dbReference type="PANTHER" id="PTHR31569">
    <property type="entry name" value="SWIM-TYPE DOMAIN-CONTAINING PROTEIN"/>
    <property type="match status" value="1"/>
</dbReference>
<evidence type="ECO:0000313" key="4">
    <source>
        <dbReference type="Proteomes" id="UP000585474"/>
    </source>
</evidence>
<proteinExistence type="predicted"/>
<dbReference type="PANTHER" id="PTHR31569:SF4">
    <property type="entry name" value="SWIM-TYPE DOMAIN-CONTAINING PROTEIN"/>
    <property type="match status" value="1"/>
</dbReference>
<dbReference type="EMBL" id="BJWL01000008">
    <property type="protein sequence ID" value="GFY93114.1"/>
    <property type="molecule type" value="Genomic_DNA"/>
</dbReference>
<accession>A0A7J0F363</accession>
<reference evidence="3 4" key="1">
    <citation type="submission" date="2019-07" db="EMBL/GenBank/DDBJ databases">
        <title>De Novo Assembly of kiwifruit Actinidia rufa.</title>
        <authorList>
            <person name="Sugita-Konishi S."/>
            <person name="Sato K."/>
            <person name="Mori E."/>
            <person name="Abe Y."/>
            <person name="Kisaki G."/>
            <person name="Hamano K."/>
            <person name="Suezawa K."/>
            <person name="Otani M."/>
            <person name="Fukuda T."/>
            <person name="Manabe T."/>
            <person name="Gomi K."/>
            <person name="Tabuchi M."/>
            <person name="Akimitsu K."/>
            <person name="Kataoka I."/>
        </authorList>
    </citation>
    <scope>NUCLEOTIDE SEQUENCE [LARGE SCALE GENOMIC DNA]</scope>
    <source>
        <strain evidence="4">cv. Fuchu</strain>
    </source>
</reference>
<evidence type="ECO:0000313" key="3">
    <source>
        <dbReference type="EMBL" id="GFY93114.1"/>
    </source>
</evidence>